<evidence type="ECO:0000313" key="1">
    <source>
        <dbReference type="EMBL" id="NUU55343.1"/>
    </source>
</evidence>
<comment type="caution">
    <text evidence="1">The sequence shown here is derived from an EMBL/GenBank/DDBJ whole genome shotgun (WGS) entry which is preliminary data.</text>
</comment>
<sequence length="198" mass="23102">MDMNQVFLDTAEKQFLYYKQLGEKAMEQLESEQLFQSWNEDANSIAVIVKHLWGNMLSRWTDALTTDGEKPWRERDAEFVNDISTREELLAKWEEGWNCLFGAIRSFTPEQLSHIIYIRNEGHTVMEAIIRQLAHYPYHVGQIIYAAKMLKETAWNSLSIPRNGSDQYNGGKFAKPKARKYFTDDELSIEKGKGEEQQ</sequence>
<dbReference type="SUPFAM" id="SSF109854">
    <property type="entry name" value="DinB/YfiT-like putative metalloenzymes"/>
    <property type="match status" value="1"/>
</dbReference>
<protein>
    <submittedName>
        <fullName evidence="1">DUF1572 family protein</fullName>
    </submittedName>
</protein>
<proteinExistence type="predicted"/>
<dbReference type="InterPro" id="IPR011466">
    <property type="entry name" value="DUF1572"/>
</dbReference>
<dbReference type="RefSeq" id="WP_175382102.1">
    <property type="nucleotide sequence ID" value="NZ_CBCRYD010000004.1"/>
</dbReference>
<dbReference type="GeneID" id="97131996"/>
<accession>A0ABX2MMS7</accession>
<dbReference type="Gene3D" id="1.20.120.450">
    <property type="entry name" value="dinb family like domain"/>
    <property type="match status" value="1"/>
</dbReference>
<dbReference type="EMBL" id="JABMCC010000111">
    <property type="protein sequence ID" value="NUU55343.1"/>
    <property type="molecule type" value="Genomic_DNA"/>
</dbReference>
<evidence type="ECO:0000313" key="2">
    <source>
        <dbReference type="Proteomes" id="UP000577724"/>
    </source>
</evidence>
<reference evidence="1 2" key="1">
    <citation type="submission" date="2020-05" db="EMBL/GenBank/DDBJ databases">
        <title>Genome Sequencing of Type Strains.</title>
        <authorList>
            <person name="Lemaire J.F."/>
            <person name="Inderbitzin P."/>
            <person name="Gregorio O.A."/>
            <person name="Collins S.B."/>
            <person name="Wespe N."/>
            <person name="Knight-Connoni V."/>
        </authorList>
    </citation>
    <scope>NUCLEOTIDE SEQUENCE [LARGE SCALE GENOMIC DNA]</scope>
    <source>
        <strain evidence="1 2">DSM 19942</strain>
    </source>
</reference>
<name>A0ABX2MMS7_9BACL</name>
<dbReference type="Proteomes" id="UP000577724">
    <property type="component" value="Unassembled WGS sequence"/>
</dbReference>
<dbReference type="InterPro" id="IPR034660">
    <property type="entry name" value="DinB/YfiT-like"/>
</dbReference>
<gene>
    <name evidence="1" type="ORF">HP548_14835</name>
</gene>
<organism evidence="1 2">
    <name type="scientific">Paenibacillus taichungensis</name>
    <dbReference type="NCBI Taxonomy" id="484184"/>
    <lineage>
        <taxon>Bacteria</taxon>
        <taxon>Bacillati</taxon>
        <taxon>Bacillota</taxon>
        <taxon>Bacilli</taxon>
        <taxon>Bacillales</taxon>
        <taxon>Paenibacillaceae</taxon>
        <taxon>Paenibacillus</taxon>
    </lineage>
</organism>
<dbReference type="Pfam" id="PF07609">
    <property type="entry name" value="DUF1572"/>
    <property type="match status" value="1"/>
</dbReference>
<keyword evidence="2" id="KW-1185">Reference proteome</keyword>